<gene>
    <name evidence="2" type="ORF">H9734_09735</name>
</gene>
<reference evidence="2" key="2">
    <citation type="submission" date="2021-04" db="EMBL/GenBank/DDBJ databases">
        <authorList>
            <person name="Gilroy R."/>
        </authorList>
    </citation>
    <scope>NUCLEOTIDE SEQUENCE</scope>
    <source>
        <strain evidence="2">CHK183-1962</strain>
    </source>
</reference>
<feature type="non-terminal residue" evidence="2">
    <location>
        <position position="1"/>
    </location>
</feature>
<feature type="transmembrane region" description="Helical" evidence="1">
    <location>
        <begin position="65"/>
        <end position="86"/>
    </location>
</feature>
<evidence type="ECO:0000256" key="1">
    <source>
        <dbReference type="SAM" id="Phobius"/>
    </source>
</evidence>
<organism evidence="2 3">
    <name type="scientific">Candidatus Fusicatenibacter merdavium</name>
    <dbReference type="NCBI Taxonomy" id="2838600"/>
    <lineage>
        <taxon>Bacteria</taxon>
        <taxon>Bacillati</taxon>
        <taxon>Bacillota</taxon>
        <taxon>Clostridia</taxon>
        <taxon>Lachnospirales</taxon>
        <taxon>Lachnospiraceae</taxon>
        <taxon>Fusicatenibacter</taxon>
    </lineage>
</organism>
<sequence length="87" mass="9462">LVAFLRMIFCPGVALLLIKLSHAADLVPNGEQVLLITLLATMTPAASTITQFAQLFRSDAEYAGSINILTTLICIVTMPMFVALYYL</sequence>
<comment type="caution">
    <text evidence="2">The sequence shown here is derived from an EMBL/GenBank/DDBJ whole genome shotgun (WGS) entry which is preliminary data.</text>
</comment>
<protein>
    <submittedName>
        <fullName evidence="2">AEC family transporter</fullName>
    </submittedName>
</protein>
<keyword evidence="1" id="KW-1133">Transmembrane helix</keyword>
<evidence type="ECO:0000313" key="2">
    <source>
        <dbReference type="EMBL" id="HIX77857.1"/>
    </source>
</evidence>
<dbReference type="EMBL" id="DXEK01000161">
    <property type="protein sequence ID" value="HIX77857.1"/>
    <property type="molecule type" value="Genomic_DNA"/>
</dbReference>
<keyword evidence="1" id="KW-0472">Membrane</keyword>
<dbReference type="Proteomes" id="UP000886890">
    <property type="component" value="Unassembled WGS sequence"/>
</dbReference>
<feature type="transmembrane region" description="Helical" evidence="1">
    <location>
        <begin position="33"/>
        <end position="53"/>
    </location>
</feature>
<accession>A0A9D1XEZ0</accession>
<name>A0A9D1XEZ0_9FIRM</name>
<proteinExistence type="predicted"/>
<reference evidence="2" key="1">
    <citation type="journal article" date="2021" name="PeerJ">
        <title>Extensive microbial diversity within the chicken gut microbiome revealed by metagenomics and culture.</title>
        <authorList>
            <person name="Gilroy R."/>
            <person name="Ravi A."/>
            <person name="Getino M."/>
            <person name="Pursley I."/>
            <person name="Horton D.L."/>
            <person name="Alikhan N.F."/>
            <person name="Baker D."/>
            <person name="Gharbi K."/>
            <person name="Hall N."/>
            <person name="Watson M."/>
            <person name="Adriaenssens E.M."/>
            <person name="Foster-Nyarko E."/>
            <person name="Jarju S."/>
            <person name="Secka A."/>
            <person name="Antonio M."/>
            <person name="Oren A."/>
            <person name="Chaudhuri R.R."/>
            <person name="La Ragione R."/>
            <person name="Hildebrand F."/>
            <person name="Pallen M.J."/>
        </authorList>
    </citation>
    <scope>NUCLEOTIDE SEQUENCE</scope>
    <source>
        <strain evidence="2">CHK183-1962</strain>
    </source>
</reference>
<evidence type="ECO:0000313" key="3">
    <source>
        <dbReference type="Proteomes" id="UP000886890"/>
    </source>
</evidence>
<dbReference type="InterPro" id="IPR038770">
    <property type="entry name" value="Na+/solute_symporter_sf"/>
</dbReference>
<keyword evidence="1" id="KW-0812">Transmembrane</keyword>
<dbReference type="Gene3D" id="1.20.1530.20">
    <property type="match status" value="1"/>
</dbReference>
<dbReference type="AlphaFoldDB" id="A0A9D1XEZ0"/>